<dbReference type="EMBL" id="LODT01000037">
    <property type="protein sequence ID" value="KYQ90717.1"/>
    <property type="molecule type" value="Genomic_DNA"/>
</dbReference>
<feature type="domain" description="Cathepsin propeptide inhibitor" evidence="3">
    <location>
        <begin position="33"/>
        <end position="125"/>
    </location>
</feature>
<dbReference type="InterPro" id="IPR038765">
    <property type="entry name" value="Papain-like_cys_pep_sf"/>
</dbReference>
<evidence type="ECO:0000259" key="3">
    <source>
        <dbReference type="SMART" id="SM00848"/>
    </source>
</evidence>
<dbReference type="Proteomes" id="UP000076078">
    <property type="component" value="Unassembled WGS sequence"/>
</dbReference>
<protein>
    <recommendedName>
        <fullName evidence="3">Cathepsin propeptide inhibitor domain-containing protein</fullName>
    </recommendedName>
</protein>
<evidence type="ECO:0000256" key="2">
    <source>
        <dbReference type="SAM" id="SignalP"/>
    </source>
</evidence>
<accession>A0A151Z9T7</accession>
<dbReference type="InterPro" id="IPR013201">
    <property type="entry name" value="Prot_inhib_I29"/>
</dbReference>
<feature type="chain" id="PRO_5007593021" description="Cathepsin propeptide inhibitor domain-containing protein" evidence="2">
    <location>
        <begin position="22"/>
        <end position="223"/>
    </location>
</feature>
<dbReference type="OMA" id="NWMDNYG"/>
<dbReference type="SUPFAM" id="SSF54001">
    <property type="entry name" value="Cysteine proteinases"/>
    <property type="match status" value="1"/>
</dbReference>
<feature type="signal peptide" evidence="2">
    <location>
        <begin position="1"/>
        <end position="21"/>
    </location>
</feature>
<evidence type="ECO:0000256" key="1">
    <source>
        <dbReference type="SAM" id="Phobius"/>
    </source>
</evidence>
<organism evidence="4 5">
    <name type="scientific">Tieghemostelium lacteum</name>
    <name type="common">Slime mold</name>
    <name type="synonym">Dictyostelium lacteum</name>
    <dbReference type="NCBI Taxonomy" id="361077"/>
    <lineage>
        <taxon>Eukaryota</taxon>
        <taxon>Amoebozoa</taxon>
        <taxon>Evosea</taxon>
        <taxon>Eumycetozoa</taxon>
        <taxon>Dictyostelia</taxon>
        <taxon>Dictyosteliales</taxon>
        <taxon>Raperosteliaceae</taxon>
        <taxon>Tieghemostelium</taxon>
    </lineage>
</organism>
<dbReference type="Gene3D" id="1.10.287.2250">
    <property type="match status" value="1"/>
</dbReference>
<evidence type="ECO:0000313" key="4">
    <source>
        <dbReference type="EMBL" id="KYQ90717.1"/>
    </source>
</evidence>
<keyword evidence="1" id="KW-0472">Membrane</keyword>
<dbReference type="InParanoid" id="A0A151Z9T7"/>
<proteinExistence type="predicted"/>
<sequence>MKYTTVLVLLTLCLVSTIVSSAVPTEAEFQAAFNSWKEAFGITYDSNENQQRYQNWKENMLKIGEFNAANARPDASVSVPDSNLVVRSEDGVEYTYAAEPVVTYPGIDSPQLSANQYTGMTNAEFTAQFTGADSSMIASAVAAAAVLSTGAIVGIAVGGTAAVAGAVGGTVYAVKKRRANRSTKTDGVEIKEISSPQAGSGKTNIYNFDKPHHSITARLFGGK</sequence>
<feature type="transmembrane region" description="Helical" evidence="1">
    <location>
        <begin position="141"/>
        <end position="174"/>
    </location>
</feature>
<keyword evidence="1" id="KW-1133">Transmembrane helix</keyword>
<name>A0A151Z9T7_TIELA</name>
<keyword evidence="2" id="KW-0732">Signal</keyword>
<reference evidence="4 5" key="1">
    <citation type="submission" date="2015-12" db="EMBL/GenBank/DDBJ databases">
        <title>Dictyostelia acquired genes for synthesis and detection of signals that induce cell-type specialization by lateral gene transfer from prokaryotes.</title>
        <authorList>
            <person name="Gloeckner G."/>
            <person name="Schaap P."/>
        </authorList>
    </citation>
    <scope>NUCLEOTIDE SEQUENCE [LARGE SCALE GENOMIC DNA]</scope>
    <source>
        <strain evidence="4 5">TK</strain>
    </source>
</reference>
<dbReference type="AlphaFoldDB" id="A0A151Z9T7"/>
<comment type="caution">
    <text evidence="4">The sequence shown here is derived from an EMBL/GenBank/DDBJ whole genome shotgun (WGS) entry which is preliminary data.</text>
</comment>
<keyword evidence="1" id="KW-0812">Transmembrane</keyword>
<dbReference type="OrthoDB" id="20728at2759"/>
<evidence type="ECO:0000313" key="5">
    <source>
        <dbReference type="Proteomes" id="UP000076078"/>
    </source>
</evidence>
<dbReference type="Pfam" id="PF08246">
    <property type="entry name" value="Inhibitor_I29"/>
    <property type="match status" value="1"/>
</dbReference>
<dbReference type="SMART" id="SM00848">
    <property type="entry name" value="Inhibitor_I29"/>
    <property type="match status" value="1"/>
</dbReference>
<gene>
    <name evidence="4" type="ORF">DLAC_09352</name>
</gene>
<keyword evidence="5" id="KW-1185">Reference proteome</keyword>